<dbReference type="EMBL" id="JABFTP020000083">
    <property type="protein sequence ID" value="KAL3275443.1"/>
    <property type="molecule type" value="Genomic_DNA"/>
</dbReference>
<feature type="non-terminal residue" evidence="1">
    <location>
        <position position="1"/>
    </location>
</feature>
<dbReference type="AlphaFoldDB" id="A0ABD2N9I5"/>
<sequence>KSKDPYYITIYTLVGTRDKLKVHAFNLSEFWTEGSEIRINNKNDKTDAPNNEEAIRRQIKYAEKRKFHNSEHFAYFCRYEKPETPRAKKVGIKRTAVS</sequence>
<accession>A0ABD2N9I5</accession>
<reference evidence="1 2" key="1">
    <citation type="journal article" date="2021" name="BMC Biol.">
        <title>Horizontally acquired antibacterial genes associated with adaptive radiation of ladybird beetles.</title>
        <authorList>
            <person name="Li H.S."/>
            <person name="Tang X.F."/>
            <person name="Huang Y.H."/>
            <person name="Xu Z.Y."/>
            <person name="Chen M.L."/>
            <person name="Du X.Y."/>
            <person name="Qiu B.Y."/>
            <person name="Chen P.T."/>
            <person name="Zhang W."/>
            <person name="Slipinski A."/>
            <person name="Escalona H.E."/>
            <person name="Waterhouse R.M."/>
            <person name="Zwick A."/>
            <person name="Pang H."/>
        </authorList>
    </citation>
    <scope>NUCLEOTIDE SEQUENCE [LARGE SCALE GENOMIC DNA]</scope>
    <source>
        <strain evidence="1">SYSU2018</strain>
    </source>
</reference>
<dbReference type="Gene3D" id="3.90.1720.10">
    <property type="entry name" value="endopeptidase domain like (from Nostoc punctiforme)"/>
    <property type="match status" value="1"/>
</dbReference>
<gene>
    <name evidence="1" type="ORF">HHI36_020204</name>
</gene>
<organism evidence="1 2">
    <name type="scientific">Cryptolaemus montrouzieri</name>
    <dbReference type="NCBI Taxonomy" id="559131"/>
    <lineage>
        <taxon>Eukaryota</taxon>
        <taxon>Metazoa</taxon>
        <taxon>Ecdysozoa</taxon>
        <taxon>Arthropoda</taxon>
        <taxon>Hexapoda</taxon>
        <taxon>Insecta</taxon>
        <taxon>Pterygota</taxon>
        <taxon>Neoptera</taxon>
        <taxon>Endopterygota</taxon>
        <taxon>Coleoptera</taxon>
        <taxon>Polyphaga</taxon>
        <taxon>Cucujiformia</taxon>
        <taxon>Coccinelloidea</taxon>
        <taxon>Coccinellidae</taxon>
        <taxon>Scymninae</taxon>
        <taxon>Scymnini</taxon>
        <taxon>Cryptolaemus</taxon>
    </lineage>
</organism>
<comment type="caution">
    <text evidence="1">The sequence shown here is derived from an EMBL/GenBank/DDBJ whole genome shotgun (WGS) entry which is preliminary data.</text>
</comment>
<protein>
    <submittedName>
        <fullName evidence="1">Uncharacterized protein</fullName>
    </submittedName>
</protein>
<keyword evidence="2" id="KW-1185">Reference proteome</keyword>
<name>A0ABD2N9I5_9CUCU</name>
<proteinExistence type="predicted"/>
<evidence type="ECO:0000313" key="1">
    <source>
        <dbReference type="EMBL" id="KAL3275443.1"/>
    </source>
</evidence>
<dbReference type="Proteomes" id="UP001516400">
    <property type="component" value="Unassembled WGS sequence"/>
</dbReference>
<evidence type="ECO:0000313" key="2">
    <source>
        <dbReference type="Proteomes" id="UP001516400"/>
    </source>
</evidence>